<dbReference type="RefSeq" id="WP_342748098.1">
    <property type="nucleotide sequence ID" value="NZ_PDJG01000001.1"/>
</dbReference>
<gene>
    <name evidence="1" type="ORF">ATL42_0833</name>
</gene>
<sequence length="207" mass="22307">MITADQTDVPEGFLSALRSLRAARVRPEVQLTEVPAPRKIAPFSAALNGEMVSPELERSGHSASGRFIVLHDPAGQDVWEGTYRLVTLVRATLDPEMGADPLLAEVAWSWLEESFMLSGARAHAQGGTVTRVVSESFGALSMREPETEIEIRASWTPPEPSPRGGVPFDLGPHLAAWSGLLCMTTGLPTYPDGVTPFPSHRVPRGVS</sequence>
<name>A0A2A9E328_9MICO</name>
<organism evidence="1 2">
    <name type="scientific">Sanguibacter antarcticus</name>
    <dbReference type="NCBI Taxonomy" id="372484"/>
    <lineage>
        <taxon>Bacteria</taxon>
        <taxon>Bacillati</taxon>
        <taxon>Actinomycetota</taxon>
        <taxon>Actinomycetes</taxon>
        <taxon>Micrococcales</taxon>
        <taxon>Sanguibacteraceae</taxon>
        <taxon>Sanguibacter</taxon>
    </lineage>
</organism>
<reference evidence="1 2" key="1">
    <citation type="submission" date="2017-10" db="EMBL/GenBank/DDBJ databases">
        <title>Sequencing the genomes of 1000 actinobacteria strains.</title>
        <authorList>
            <person name="Klenk H.-P."/>
        </authorList>
    </citation>
    <scope>NUCLEOTIDE SEQUENCE [LARGE SCALE GENOMIC DNA]</scope>
    <source>
        <strain evidence="1 2">DSM 18966</strain>
    </source>
</reference>
<evidence type="ECO:0008006" key="3">
    <source>
        <dbReference type="Google" id="ProtNLM"/>
    </source>
</evidence>
<evidence type="ECO:0000313" key="2">
    <source>
        <dbReference type="Proteomes" id="UP000225548"/>
    </source>
</evidence>
<protein>
    <recommendedName>
        <fullName evidence="3">DUF3000 family protein</fullName>
    </recommendedName>
</protein>
<dbReference type="Pfam" id="PF11452">
    <property type="entry name" value="DUF3000"/>
    <property type="match status" value="1"/>
</dbReference>
<dbReference type="Proteomes" id="UP000225548">
    <property type="component" value="Unassembled WGS sequence"/>
</dbReference>
<dbReference type="EMBL" id="PDJG01000001">
    <property type="protein sequence ID" value="PFG32981.1"/>
    <property type="molecule type" value="Genomic_DNA"/>
</dbReference>
<proteinExistence type="predicted"/>
<dbReference type="InterPro" id="IPR021555">
    <property type="entry name" value="DUF3000"/>
</dbReference>
<accession>A0A2A9E328</accession>
<dbReference type="AlphaFoldDB" id="A0A2A9E328"/>
<comment type="caution">
    <text evidence="1">The sequence shown here is derived from an EMBL/GenBank/DDBJ whole genome shotgun (WGS) entry which is preliminary data.</text>
</comment>
<keyword evidence="2" id="KW-1185">Reference proteome</keyword>
<evidence type="ECO:0000313" key="1">
    <source>
        <dbReference type="EMBL" id="PFG32981.1"/>
    </source>
</evidence>